<dbReference type="RefSeq" id="WP_020582813.1">
    <property type="nucleotide sequence ID" value="NZ_JOJP01000001.1"/>
</dbReference>
<keyword evidence="1" id="KW-0732">Signal</keyword>
<sequence>MDDYKKIFMVLMITVFSSVSAFADISTQPESYWAESRGNERKGIGVALAGGGTKAASFSMGVLSALAKENHMWDVDAISTVSGGSYAGLFLYSRLIADKQQGVLSPEHTKRYFQDCIPLTYSRYGSPHSPFNNAILENLDRRFCEPAWADEKDIKLSLDRQYLDQQYVRCSQDIIEKGCTFTTSKKDNSSIPNISALLVGTGFSLPLSLTANTLFDWPVNLSPSMQAYQEGMGVAYAMHPTKTEVLTQNHKGRFCDSSYSNCALIEGAMEHSPSSVMLDPDKRQQFSDLATLYEDEAAPPVWMLNATSAPSRSIYGWLSRNQTDMERYTFSMTPFKQGSSQYGDIDLEENNVDLLSAATASAAFFDANQTVVGQPWRSVAGAGQHLLNLSWGIDIPHSAASDTRRTIRSMLPFPFYYADYWIFKEPAYVRLLDGGSSDNLGAYRLIVDGFKDVVISDHAQDVDGRMGDLCLLRNELEVRHGLYLHMSGLDGWPKACASVAKRSMEENGEEIKWSQGWSKGEQKIEYRYPIHAWPYPFLTGCVSGSDNAESCLKDDKSQRIWLIKPAMDFAYYHNEQVDRRSGLVKACDNREAFFLPCETSGFLIHNFGAENKYRFPRFPQNGTVAMTIDSSSTLYGAYRDLAEFYTSITMQARQKAEKDSSYFQALFKAQQEHKIKYAKEKETVFNRNWNSSDITHDDWQLDDRNAARKAFGEKLFTE</sequence>
<organism evidence="2 3">
    <name type="scientific">Endozoicomonas elysicola</name>
    <dbReference type="NCBI Taxonomy" id="305900"/>
    <lineage>
        <taxon>Bacteria</taxon>
        <taxon>Pseudomonadati</taxon>
        <taxon>Pseudomonadota</taxon>
        <taxon>Gammaproteobacteria</taxon>
        <taxon>Oceanospirillales</taxon>
        <taxon>Endozoicomonadaceae</taxon>
        <taxon>Endozoicomonas</taxon>
    </lineage>
</organism>
<dbReference type="eggNOG" id="COG1752">
    <property type="taxonomic scope" value="Bacteria"/>
</dbReference>
<keyword evidence="3" id="KW-1185">Reference proteome</keyword>
<feature type="signal peptide" evidence="1">
    <location>
        <begin position="1"/>
        <end position="23"/>
    </location>
</feature>
<dbReference type="AlphaFoldDB" id="A0A081KAR8"/>
<dbReference type="InterPro" id="IPR016035">
    <property type="entry name" value="Acyl_Trfase/lysoPLipase"/>
</dbReference>
<dbReference type="EMBL" id="JOJP01000001">
    <property type="protein sequence ID" value="KEI71244.1"/>
    <property type="molecule type" value="Genomic_DNA"/>
</dbReference>
<comment type="caution">
    <text evidence="2">The sequence shown here is derived from an EMBL/GenBank/DDBJ whole genome shotgun (WGS) entry which is preliminary data.</text>
</comment>
<dbReference type="SUPFAM" id="SSF52151">
    <property type="entry name" value="FabD/lysophospholipase-like"/>
    <property type="match status" value="1"/>
</dbReference>
<gene>
    <name evidence="2" type="ORF">GV64_11265</name>
</gene>
<feature type="chain" id="PRO_5001758740" description="PNPLA domain-containing protein" evidence="1">
    <location>
        <begin position="24"/>
        <end position="718"/>
    </location>
</feature>
<dbReference type="Proteomes" id="UP000027997">
    <property type="component" value="Unassembled WGS sequence"/>
</dbReference>
<name>A0A081KAR8_9GAMM</name>
<proteinExistence type="predicted"/>
<protein>
    <recommendedName>
        <fullName evidence="4">PNPLA domain-containing protein</fullName>
    </recommendedName>
</protein>
<reference evidence="2 3" key="1">
    <citation type="submission" date="2014-06" db="EMBL/GenBank/DDBJ databases">
        <title>Whole Genome Sequences of Three Symbiotic Endozoicomonas Bacteria.</title>
        <authorList>
            <person name="Neave M.J."/>
            <person name="Apprill A."/>
            <person name="Voolstra C.R."/>
        </authorList>
    </citation>
    <scope>NUCLEOTIDE SEQUENCE [LARGE SCALE GENOMIC DNA]</scope>
    <source>
        <strain evidence="2 3">DSM 22380</strain>
    </source>
</reference>
<accession>A0A081KAR8</accession>
<evidence type="ECO:0008006" key="4">
    <source>
        <dbReference type="Google" id="ProtNLM"/>
    </source>
</evidence>
<dbReference type="Gene3D" id="3.40.1090.10">
    <property type="entry name" value="Cytosolic phospholipase A2 catalytic domain"/>
    <property type="match status" value="1"/>
</dbReference>
<evidence type="ECO:0000256" key="1">
    <source>
        <dbReference type="SAM" id="SignalP"/>
    </source>
</evidence>
<evidence type="ECO:0000313" key="2">
    <source>
        <dbReference type="EMBL" id="KEI71244.1"/>
    </source>
</evidence>
<dbReference type="STRING" id="305900.GV64_11265"/>
<evidence type="ECO:0000313" key="3">
    <source>
        <dbReference type="Proteomes" id="UP000027997"/>
    </source>
</evidence>